<dbReference type="AlphaFoldDB" id="A0AA35TY88"/>
<dbReference type="Proteomes" id="UP001174909">
    <property type="component" value="Unassembled WGS sequence"/>
</dbReference>
<reference evidence="1" key="1">
    <citation type="submission" date="2023-03" db="EMBL/GenBank/DDBJ databases">
        <authorList>
            <person name="Steffen K."/>
            <person name="Cardenas P."/>
        </authorList>
    </citation>
    <scope>NUCLEOTIDE SEQUENCE</scope>
</reference>
<keyword evidence="2" id="KW-1185">Reference proteome</keyword>
<accession>A0AA35TY88</accession>
<evidence type="ECO:0000313" key="2">
    <source>
        <dbReference type="Proteomes" id="UP001174909"/>
    </source>
</evidence>
<name>A0AA35TY88_GEOBA</name>
<organism evidence="1 2">
    <name type="scientific">Geodia barretti</name>
    <name type="common">Barrett's horny sponge</name>
    <dbReference type="NCBI Taxonomy" id="519541"/>
    <lineage>
        <taxon>Eukaryota</taxon>
        <taxon>Metazoa</taxon>
        <taxon>Porifera</taxon>
        <taxon>Demospongiae</taxon>
        <taxon>Heteroscleromorpha</taxon>
        <taxon>Tetractinellida</taxon>
        <taxon>Astrophorina</taxon>
        <taxon>Geodiidae</taxon>
        <taxon>Geodia</taxon>
    </lineage>
</organism>
<proteinExistence type="predicted"/>
<gene>
    <name evidence="1" type="ORF">GBAR_LOCUS30543</name>
</gene>
<evidence type="ECO:0000313" key="1">
    <source>
        <dbReference type="EMBL" id="CAI8056072.1"/>
    </source>
</evidence>
<dbReference type="EMBL" id="CASHTH010004321">
    <property type="protein sequence ID" value="CAI8056072.1"/>
    <property type="molecule type" value="Genomic_DNA"/>
</dbReference>
<protein>
    <submittedName>
        <fullName evidence="1">Uncharacterized protein</fullName>
    </submittedName>
</protein>
<comment type="caution">
    <text evidence="1">The sequence shown here is derived from an EMBL/GenBank/DDBJ whole genome shotgun (WGS) entry which is preliminary data.</text>
</comment>
<sequence length="193" mass="20451">MAFALGGGSLGAQAGSAAAASGSLPEALGARPIEIRLSINLVTLDGRIVMKMDQLQPTVSGRPVGVTLVQENQLRVEALFTPIWRTETELTLHAQGEIWVGDTQGGYGDAPVAKAYRAMPVALGDSVLFFPLGGERELQGSTRRFHFRSEPFPVDPPQQSESEDATVALVIVIAVQVSLLEKNGAAEQQNISS</sequence>